<dbReference type="Pfam" id="PF02517">
    <property type="entry name" value="Rce1-like"/>
    <property type="match status" value="1"/>
</dbReference>
<name>A0ABS9H102_9BACL</name>
<evidence type="ECO:0000313" key="4">
    <source>
        <dbReference type="Proteomes" id="UP001649381"/>
    </source>
</evidence>
<comment type="caution">
    <text evidence="3">The sequence shown here is derived from an EMBL/GenBank/DDBJ whole genome shotgun (WGS) entry which is preliminary data.</text>
</comment>
<feature type="transmembrane region" description="Helical" evidence="1">
    <location>
        <begin position="171"/>
        <end position="192"/>
    </location>
</feature>
<feature type="transmembrane region" description="Helical" evidence="1">
    <location>
        <begin position="56"/>
        <end position="79"/>
    </location>
</feature>
<keyword evidence="1" id="KW-0812">Transmembrane</keyword>
<keyword evidence="1" id="KW-0472">Membrane</keyword>
<dbReference type="RefSeq" id="WP_236333338.1">
    <property type="nucleotide sequence ID" value="NZ_JAKIJS010000001.1"/>
</dbReference>
<accession>A0ABS9H102</accession>
<feature type="transmembrane region" description="Helical" evidence="1">
    <location>
        <begin position="126"/>
        <end position="141"/>
    </location>
</feature>
<organism evidence="3 4">
    <name type="scientific">Pseudalkalibacillus berkeleyi</name>
    <dbReference type="NCBI Taxonomy" id="1069813"/>
    <lineage>
        <taxon>Bacteria</taxon>
        <taxon>Bacillati</taxon>
        <taxon>Bacillota</taxon>
        <taxon>Bacilli</taxon>
        <taxon>Bacillales</taxon>
        <taxon>Fictibacillaceae</taxon>
        <taxon>Pseudalkalibacillus</taxon>
    </lineage>
</organism>
<evidence type="ECO:0000259" key="2">
    <source>
        <dbReference type="Pfam" id="PF02517"/>
    </source>
</evidence>
<keyword evidence="3" id="KW-0482">Metalloprotease</keyword>
<feature type="domain" description="CAAX prenyl protease 2/Lysostaphin resistance protein A-like" evidence="2">
    <location>
        <begin position="101"/>
        <end position="183"/>
    </location>
</feature>
<reference evidence="3 4" key="1">
    <citation type="submission" date="2022-01" db="EMBL/GenBank/DDBJ databases">
        <title>Alkalihalobacillus sp. EGI L200015, a novel bacterium isolated from a salt lake sediment.</title>
        <authorList>
            <person name="Gao L."/>
            <person name="Fang B.-Z."/>
            <person name="Li W.-J."/>
        </authorList>
    </citation>
    <scope>NUCLEOTIDE SEQUENCE [LARGE SCALE GENOMIC DNA]</scope>
    <source>
        <strain evidence="3 4">KCTC 12718</strain>
    </source>
</reference>
<evidence type="ECO:0000313" key="3">
    <source>
        <dbReference type="EMBL" id="MCF6137610.1"/>
    </source>
</evidence>
<dbReference type="Proteomes" id="UP001649381">
    <property type="component" value="Unassembled WGS sequence"/>
</dbReference>
<protein>
    <submittedName>
        <fullName evidence="3">CPBP family intramembrane metalloprotease</fullName>
    </submittedName>
</protein>
<keyword evidence="3" id="KW-0645">Protease</keyword>
<feature type="transmembrane region" description="Helical" evidence="1">
    <location>
        <begin position="95"/>
        <end position="114"/>
    </location>
</feature>
<dbReference type="EMBL" id="JAKIJS010000001">
    <property type="protein sequence ID" value="MCF6137610.1"/>
    <property type="molecule type" value="Genomic_DNA"/>
</dbReference>
<feature type="transmembrane region" description="Helical" evidence="1">
    <location>
        <begin position="21"/>
        <end position="44"/>
    </location>
</feature>
<gene>
    <name evidence="3" type="ORF">L2716_07700</name>
</gene>
<proteinExistence type="predicted"/>
<keyword evidence="4" id="KW-1185">Reference proteome</keyword>
<dbReference type="GO" id="GO:0008237">
    <property type="term" value="F:metallopeptidase activity"/>
    <property type="evidence" value="ECO:0007669"/>
    <property type="project" value="UniProtKB-KW"/>
</dbReference>
<keyword evidence="3" id="KW-0378">Hydrolase</keyword>
<evidence type="ECO:0000256" key="1">
    <source>
        <dbReference type="SAM" id="Phobius"/>
    </source>
</evidence>
<dbReference type="InterPro" id="IPR003675">
    <property type="entry name" value="Rce1/LyrA-like_dom"/>
</dbReference>
<feature type="transmembrane region" description="Helical" evidence="1">
    <location>
        <begin position="148"/>
        <end position="165"/>
    </location>
</feature>
<keyword evidence="1" id="KW-1133">Transmembrane helix</keyword>
<sequence length="202" mass="23581">MFNQMKQQELIQSLSQRELYLNLYLTQGIFLILTVILSILFGQTFAEWRDLFQLDWITLLFWSVPVALFVVFIDVWLWLKVPKKWIDDGGINNRIFARISVPHLLIVSIVIGLSEELLFRGLLQENIGYVASSLLFAFMHVRYLSKPVLFIFVTALSFLLGWVFILTETLLIPIVIHILIDFVLGLIIRFDFFSIRSSQEHS</sequence>